<reference evidence="3" key="1">
    <citation type="journal article" date="2024" name="IScience">
        <title>Strigolactones Initiate the Formation of Haustorium-like Structures in Castilleja.</title>
        <authorList>
            <person name="Buerger M."/>
            <person name="Peterson D."/>
            <person name="Chory J."/>
        </authorList>
    </citation>
    <scope>NUCLEOTIDE SEQUENCE [LARGE SCALE GENOMIC DNA]</scope>
</reference>
<evidence type="ECO:0000256" key="1">
    <source>
        <dbReference type="SAM" id="MobiDB-lite"/>
    </source>
</evidence>
<feature type="compositionally biased region" description="Basic and acidic residues" evidence="1">
    <location>
        <begin position="1"/>
        <end position="10"/>
    </location>
</feature>
<accession>A0ABD3BVD3</accession>
<feature type="compositionally biased region" description="Acidic residues" evidence="1">
    <location>
        <begin position="161"/>
        <end position="170"/>
    </location>
</feature>
<sequence length="192" mass="20587">MMTEAADKGADPGAGSGGPGVGYPMDPNTQGPPSYNMADQFYFGNNGTMPSDMGPFFSDGTLHNYQAQFDFGGNNPPSGGFMNDPRASYFNNNPDSTLYQDMVTNNHDDVDLYNPAVNNNHVYQFPPLPNDHEAGSSNPVFPYNYGCPNDELQNEYRTGGDDAEGEDGDGEGGGAQDPYGGFNNFNNFGRGN</sequence>
<feature type="compositionally biased region" description="Low complexity" evidence="1">
    <location>
        <begin position="180"/>
        <end position="192"/>
    </location>
</feature>
<feature type="region of interest" description="Disordered" evidence="1">
    <location>
        <begin position="147"/>
        <end position="192"/>
    </location>
</feature>
<evidence type="ECO:0008006" key="4">
    <source>
        <dbReference type="Google" id="ProtNLM"/>
    </source>
</evidence>
<feature type="region of interest" description="Disordered" evidence="1">
    <location>
        <begin position="1"/>
        <end position="36"/>
    </location>
</feature>
<name>A0ABD3BVD3_9LAMI</name>
<evidence type="ECO:0000313" key="2">
    <source>
        <dbReference type="EMBL" id="KAL3621054.1"/>
    </source>
</evidence>
<protein>
    <recommendedName>
        <fullName evidence="4">Bindin</fullName>
    </recommendedName>
</protein>
<feature type="compositionally biased region" description="Gly residues" evidence="1">
    <location>
        <begin position="12"/>
        <end position="21"/>
    </location>
</feature>
<gene>
    <name evidence="2" type="ORF">CASFOL_035966</name>
</gene>
<evidence type="ECO:0000313" key="3">
    <source>
        <dbReference type="Proteomes" id="UP001632038"/>
    </source>
</evidence>
<proteinExistence type="predicted"/>
<keyword evidence="3" id="KW-1185">Reference proteome</keyword>
<dbReference type="Proteomes" id="UP001632038">
    <property type="component" value="Unassembled WGS sequence"/>
</dbReference>
<dbReference type="EMBL" id="JAVIJP010000066">
    <property type="protein sequence ID" value="KAL3621054.1"/>
    <property type="molecule type" value="Genomic_DNA"/>
</dbReference>
<comment type="caution">
    <text evidence="2">The sequence shown here is derived from an EMBL/GenBank/DDBJ whole genome shotgun (WGS) entry which is preliminary data.</text>
</comment>
<dbReference type="AlphaFoldDB" id="A0ABD3BVD3"/>
<organism evidence="2 3">
    <name type="scientific">Castilleja foliolosa</name>
    <dbReference type="NCBI Taxonomy" id="1961234"/>
    <lineage>
        <taxon>Eukaryota</taxon>
        <taxon>Viridiplantae</taxon>
        <taxon>Streptophyta</taxon>
        <taxon>Embryophyta</taxon>
        <taxon>Tracheophyta</taxon>
        <taxon>Spermatophyta</taxon>
        <taxon>Magnoliopsida</taxon>
        <taxon>eudicotyledons</taxon>
        <taxon>Gunneridae</taxon>
        <taxon>Pentapetalae</taxon>
        <taxon>asterids</taxon>
        <taxon>lamiids</taxon>
        <taxon>Lamiales</taxon>
        <taxon>Orobanchaceae</taxon>
        <taxon>Pedicularideae</taxon>
        <taxon>Castillejinae</taxon>
        <taxon>Castilleja</taxon>
    </lineage>
</organism>